<keyword evidence="3" id="KW-1185">Reference proteome</keyword>
<evidence type="ECO:0000256" key="1">
    <source>
        <dbReference type="SAM" id="Phobius"/>
    </source>
</evidence>
<protein>
    <submittedName>
        <fullName evidence="2">Uncharacterized protein</fullName>
    </submittedName>
</protein>
<dbReference type="AlphaFoldDB" id="A0AAN5I2K3"/>
<reference evidence="3" key="1">
    <citation type="submission" date="2022-10" db="EMBL/GenBank/DDBJ databases">
        <title>Genome assembly of Pristionchus species.</title>
        <authorList>
            <person name="Yoshida K."/>
            <person name="Sommer R.J."/>
        </authorList>
    </citation>
    <scope>NUCLEOTIDE SEQUENCE [LARGE SCALE GENOMIC DNA]</scope>
    <source>
        <strain evidence="3">RS5460</strain>
    </source>
</reference>
<accession>A0AAN5I2K3</accession>
<gene>
    <name evidence="2" type="ORF">PMAYCL1PPCAC_18916</name>
</gene>
<organism evidence="2 3">
    <name type="scientific">Pristionchus mayeri</name>
    <dbReference type="NCBI Taxonomy" id="1317129"/>
    <lineage>
        <taxon>Eukaryota</taxon>
        <taxon>Metazoa</taxon>
        <taxon>Ecdysozoa</taxon>
        <taxon>Nematoda</taxon>
        <taxon>Chromadorea</taxon>
        <taxon>Rhabditida</taxon>
        <taxon>Rhabditina</taxon>
        <taxon>Diplogasteromorpha</taxon>
        <taxon>Diplogasteroidea</taxon>
        <taxon>Neodiplogasteridae</taxon>
        <taxon>Pristionchus</taxon>
    </lineage>
</organism>
<feature type="non-terminal residue" evidence="2">
    <location>
        <position position="1"/>
    </location>
</feature>
<feature type="transmembrane region" description="Helical" evidence="1">
    <location>
        <begin position="76"/>
        <end position="96"/>
    </location>
</feature>
<dbReference type="EMBL" id="BTRK01000004">
    <property type="protein sequence ID" value="GMR48721.1"/>
    <property type="molecule type" value="Genomic_DNA"/>
</dbReference>
<feature type="transmembrane region" description="Helical" evidence="1">
    <location>
        <begin position="116"/>
        <end position="135"/>
    </location>
</feature>
<proteinExistence type="predicted"/>
<sequence length="185" mass="20514">VFSKALPVVATFNSIAFSLSSITVIWVIDITSLFPDLCLLLWFHGLFTDFPHDANDAGESVTDARRRASAIALQRLLINLIAIPAPQIIGTIADAFKGNSDLDKDTFKSYQKALAVNWLSLLLCSFFLFTSIFFYSDDAKNVRGPLRPVVKGEKDPLLGRRTSRTASVLETSLMGRRATMESVRR</sequence>
<evidence type="ECO:0000313" key="2">
    <source>
        <dbReference type="EMBL" id="GMR48721.1"/>
    </source>
</evidence>
<comment type="caution">
    <text evidence="2">The sequence shown here is derived from an EMBL/GenBank/DDBJ whole genome shotgun (WGS) entry which is preliminary data.</text>
</comment>
<keyword evidence="1" id="KW-1133">Transmembrane helix</keyword>
<feature type="transmembrane region" description="Helical" evidence="1">
    <location>
        <begin position="6"/>
        <end position="28"/>
    </location>
</feature>
<name>A0AAN5I2K3_9BILA</name>
<evidence type="ECO:0000313" key="3">
    <source>
        <dbReference type="Proteomes" id="UP001328107"/>
    </source>
</evidence>
<dbReference type="Proteomes" id="UP001328107">
    <property type="component" value="Unassembled WGS sequence"/>
</dbReference>
<keyword evidence="1" id="KW-0812">Transmembrane</keyword>
<keyword evidence="1" id="KW-0472">Membrane</keyword>